<dbReference type="RefSeq" id="WP_153452698.1">
    <property type="nucleotide sequence ID" value="NZ_WEGJ01000010.1"/>
</dbReference>
<evidence type="ECO:0008006" key="3">
    <source>
        <dbReference type="Google" id="ProtNLM"/>
    </source>
</evidence>
<dbReference type="EMBL" id="WEGJ01000010">
    <property type="protein sequence ID" value="MQY13129.1"/>
    <property type="molecule type" value="Genomic_DNA"/>
</dbReference>
<dbReference type="AlphaFoldDB" id="A0A7K0CI18"/>
<accession>A0A7K0CI18</accession>
<sequence>MTDVLAPEPAPRRRRPRFVAPVLVTLAVLGATGGGIAYAADWVRNADTTADTTYWQKGVGTPKSATRSAAGHQGLGKQLLPIDDTDWHPGPDMEEFGNDAELTGKQALALLKQSAGGLPPKLRRAFRKEIEKRHIEGQAMRSYASLDGDTVVEIQLTRMSAKAAKETTDFQKDLSHVLDDLRAGPAIKGYKSAVCYYAPKDTWRKQDVLYCTAAKGDVLLNAVAYGPRKLDGTSVVTLLRAQLDRISAGESA</sequence>
<dbReference type="Proteomes" id="UP000466345">
    <property type="component" value="Unassembled WGS sequence"/>
</dbReference>
<dbReference type="OrthoDB" id="3853749at2"/>
<name>A0A7K0CI18_9ACTN</name>
<reference evidence="1 2" key="1">
    <citation type="submission" date="2019-10" db="EMBL/GenBank/DDBJ databases">
        <title>Streptomyces smaragdinus sp. nov. and Streptomyces fabii sp. nov., isolated from the gut of fungus growing-termite Macrotermes natalensis.</title>
        <authorList>
            <person name="Schwitalla J."/>
            <person name="Benndorf R."/>
            <person name="Martin K."/>
            <person name="De Beer W."/>
            <person name="Kaster A.-K."/>
            <person name="Vollmers J."/>
            <person name="Poulsen M."/>
            <person name="Beemelmanns C."/>
        </authorList>
    </citation>
    <scope>NUCLEOTIDE SEQUENCE [LARGE SCALE GENOMIC DNA]</scope>
    <source>
        <strain evidence="1 2">RB5</strain>
    </source>
</reference>
<protein>
    <recommendedName>
        <fullName evidence="3">Secreted protein</fullName>
    </recommendedName>
</protein>
<evidence type="ECO:0000313" key="1">
    <source>
        <dbReference type="EMBL" id="MQY13129.1"/>
    </source>
</evidence>
<proteinExistence type="predicted"/>
<comment type="caution">
    <text evidence="1">The sequence shown here is derived from an EMBL/GenBank/DDBJ whole genome shotgun (WGS) entry which is preliminary data.</text>
</comment>
<evidence type="ECO:0000313" key="2">
    <source>
        <dbReference type="Proteomes" id="UP000466345"/>
    </source>
</evidence>
<organism evidence="1 2">
    <name type="scientific">Streptomyces smaragdinus</name>
    <dbReference type="NCBI Taxonomy" id="2585196"/>
    <lineage>
        <taxon>Bacteria</taxon>
        <taxon>Bacillati</taxon>
        <taxon>Actinomycetota</taxon>
        <taxon>Actinomycetes</taxon>
        <taxon>Kitasatosporales</taxon>
        <taxon>Streptomycetaceae</taxon>
        <taxon>Streptomyces</taxon>
    </lineage>
</organism>
<gene>
    <name evidence="1" type="ORF">SRB5_32700</name>
</gene>
<keyword evidence="2" id="KW-1185">Reference proteome</keyword>